<keyword evidence="5 7" id="KW-1133">Transmembrane helix</keyword>
<evidence type="ECO:0000256" key="4">
    <source>
        <dbReference type="ARBA" id="ARBA00022692"/>
    </source>
</evidence>
<feature type="transmembrane region" description="Helical" evidence="7">
    <location>
        <begin position="281"/>
        <end position="302"/>
    </location>
</feature>
<proteinExistence type="predicted"/>
<feature type="transmembrane region" description="Helical" evidence="7">
    <location>
        <begin position="123"/>
        <end position="144"/>
    </location>
</feature>
<dbReference type="PROSITE" id="PS50928">
    <property type="entry name" value="ABC_TM1"/>
    <property type="match status" value="2"/>
</dbReference>
<dbReference type="CDD" id="cd06261">
    <property type="entry name" value="TM_PBP2"/>
    <property type="match status" value="1"/>
</dbReference>
<feature type="transmembrane region" description="Helical" evidence="7">
    <location>
        <begin position="322"/>
        <end position="343"/>
    </location>
</feature>
<dbReference type="GO" id="GO:0055085">
    <property type="term" value="P:transmembrane transport"/>
    <property type="evidence" value="ECO:0007669"/>
    <property type="project" value="InterPro"/>
</dbReference>
<evidence type="ECO:0000256" key="5">
    <source>
        <dbReference type="ARBA" id="ARBA00022989"/>
    </source>
</evidence>
<evidence type="ECO:0000256" key="2">
    <source>
        <dbReference type="ARBA" id="ARBA00022448"/>
    </source>
</evidence>
<keyword evidence="3" id="KW-1003">Cell membrane</keyword>
<evidence type="ECO:0000313" key="9">
    <source>
        <dbReference type="EMBL" id="RAU18977.1"/>
    </source>
</evidence>
<dbReference type="PANTHER" id="PTHR30183:SF9">
    <property type="entry name" value="THIAMINE TRANSPORT SYSTEM PERMEASE PROTEIN THIP"/>
    <property type="match status" value="1"/>
</dbReference>
<feature type="domain" description="ABC transmembrane type-1" evidence="8">
    <location>
        <begin position="49"/>
        <end position="250"/>
    </location>
</feature>
<keyword evidence="6 7" id="KW-0472">Membrane</keyword>
<dbReference type="OrthoDB" id="7066776at2"/>
<comment type="subcellular location">
    <subcellularLocation>
        <location evidence="1">Cell membrane</location>
        <topology evidence="1">Multi-pass membrane protein</topology>
    </subcellularLocation>
</comment>
<protein>
    <submittedName>
        <fullName evidence="9">Thiamine/thiamine pyrophosphate ABC transporter permease ThiP</fullName>
    </submittedName>
</protein>
<feature type="transmembrane region" description="Helical" evidence="7">
    <location>
        <begin position="449"/>
        <end position="468"/>
    </location>
</feature>
<feature type="transmembrane region" description="Helical" evidence="7">
    <location>
        <begin position="387"/>
        <end position="405"/>
    </location>
</feature>
<keyword evidence="4 7" id="KW-0812">Transmembrane</keyword>
<feature type="transmembrane region" description="Helical" evidence="7">
    <location>
        <begin position="232"/>
        <end position="250"/>
    </location>
</feature>
<feature type="domain" description="ABC transmembrane type-1" evidence="8">
    <location>
        <begin position="315"/>
        <end position="510"/>
    </location>
</feature>
<evidence type="ECO:0000313" key="10">
    <source>
        <dbReference type="Proteomes" id="UP000250744"/>
    </source>
</evidence>
<dbReference type="PANTHER" id="PTHR30183">
    <property type="entry name" value="MOLYBDENUM TRANSPORT SYSTEM PERMEASE PROTEIN MODB"/>
    <property type="match status" value="1"/>
</dbReference>
<dbReference type="AlphaFoldDB" id="A0A364NQ04"/>
<evidence type="ECO:0000259" key="8">
    <source>
        <dbReference type="PROSITE" id="PS50928"/>
    </source>
</evidence>
<keyword evidence="10" id="KW-1185">Reference proteome</keyword>
<dbReference type="Proteomes" id="UP000250744">
    <property type="component" value="Unassembled WGS sequence"/>
</dbReference>
<dbReference type="SUPFAM" id="SSF161098">
    <property type="entry name" value="MetI-like"/>
    <property type="match status" value="2"/>
</dbReference>
<organism evidence="9 10">
    <name type="scientific">Nitrincola tibetensis</name>
    <dbReference type="NCBI Taxonomy" id="2219697"/>
    <lineage>
        <taxon>Bacteria</taxon>
        <taxon>Pseudomonadati</taxon>
        <taxon>Pseudomonadota</taxon>
        <taxon>Gammaproteobacteria</taxon>
        <taxon>Oceanospirillales</taxon>
        <taxon>Oceanospirillaceae</taxon>
        <taxon>Nitrincola</taxon>
    </lineage>
</organism>
<evidence type="ECO:0000256" key="6">
    <source>
        <dbReference type="ARBA" id="ARBA00023136"/>
    </source>
</evidence>
<evidence type="ECO:0000256" key="1">
    <source>
        <dbReference type="ARBA" id="ARBA00004651"/>
    </source>
</evidence>
<accession>A0A364NQ04</accession>
<gene>
    <name evidence="9" type="ORF">DN062_05765</name>
</gene>
<feature type="transmembrane region" description="Helical" evidence="7">
    <location>
        <begin position="488"/>
        <end position="509"/>
    </location>
</feature>
<feature type="transmembrane region" description="Helical" evidence="7">
    <location>
        <begin position="44"/>
        <end position="68"/>
    </location>
</feature>
<dbReference type="InterPro" id="IPR000515">
    <property type="entry name" value="MetI-like"/>
</dbReference>
<evidence type="ECO:0000256" key="3">
    <source>
        <dbReference type="ARBA" id="ARBA00022475"/>
    </source>
</evidence>
<dbReference type="RefSeq" id="WP_112158365.1">
    <property type="nucleotide sequence ID" value="NZ_QKRX01000003.1"/>
</dbReference>
<evidence type="ECO:0000256" key="7">
    <source>
        <dbReference type="SAM" id="Phobius"/>
    </source>
</evidence>
<comment type="caution">
    <text evidence="9">The sequence shown here is derived from an EMBL/GenBank/DDBJ whole genome shotgun (WGS) entry which is preliminary data.</text>
</comment>
<feature type="transmembrane region" description="Helical" evidence="7">
    <location>
        <begin position="89"/>
        <end position="111"/>
    </location>
</feature>
<feature type="transmembrane region" description="Helical" evidence="7">
    <location>
        <begin position="363"/>
        <end position="381"/>
    </location>
</feature>
<feature type="transmembrane region" description="Helical" evidence="7">
    <location>
        <begin position="184"/>
        <end position="206"/>
    </location>
</feature>
<name>A0A364NQ04_9GAMM</name>
<dbReference type="GO" id="GO:0005886">
    <property type="term" value="C:plasma membrane"/>
    <property type="evidence" value="ECO:0007669"/>
    <property type="project" value="UniProtKB-SubCell"/>
</dbReference>
<keyword evidence="2" id="KW-0813">Transport</keyword>
<sequence>MPRLDQLLGPLLLSFLLAVSVVAFLALMGWGRSAADMSLLSEPWFWQVLQFSLVQALLSSVLSVLLAIPVARALALDTGLVAKAWFLRWCLLCFVMPSLVLITGLVALFGRSGYLTPWLGEHWRFYGLNGILLAHVFLNLPFAIRVFCHRWQMIPETAWKLSSQLGFRGWQAFWLVEWPVLRGVIPAVAGFIFLLCFNSFAVVLALGGGPSASTLEVAIYQALKYQFNPAEALFLAWTQLLIVGVLYLLFRRLGKLEWLSPAQHTGWRSSQSAAVILTGRCAYGMAILFLVLPILTLVPAAMRVNLETFPWGELMQVTLRSLGFASLASLCLLICVVGVFSVWRQSTSERVRGVIEAIALHHLMIPGMVLSVGIYLFFLPYLSWHEWGWVAIILLNTLVALPFAFTQLKPAVFEYDQQYRRLVSDLKLGAWRHFYCVYLSYLRPTLQRVLGMSFVLALGDMAIFSIFGRDEWRTLPWLIYSLAGSYRMADAALAALLLMGISMLVLRVLEPSHESK</sequence>
<dbReference type="EMBL" id="QKRX01000003">
    <property type="protein sequence ID" value="RAU18977.1"/>
    <property type="molecule type" value="Genomic_DNA"/>
</dbReference>
<dbReference type="Gene3D" id="1.10.3720.10">
    <property type="entry name" value="MetI-like"/>
    <property type="match status" value="2"/>
</dbReference>
<reference evidence="9 10" key="1">
    <citation type="submission" date="2018-06" db="EMBL/GenBank/DDBJ databases">
        <title>Nitrincola tibetense sp. nov., isolated from Lake XuguoCo on Tibetan Plateau.</title>
        <authorList>
            <person name="Xing P."/>
        </authorList>
    </citation>
    <scope>NUCLEOTIDE SEQUENCE [LARGE SCALE GENOMIC DNA]</scope>
    <source>
        <strain evidence="10">xg18</strain>
    </source>
</reference>
<dbReference type="InterPro" id="IPR035906">
    <property type="entry name" value="MetI-like_sf"/>
</dbReference>